<organism evidence="1">
    <name type="scientific">Amorphochlora amoebiformis</name>
    <dbReference type="NCBI Taxonomy" id="1561963"/>
    <lineage>
        <taxon>Eukaryota</taxon>
        <taxon>Sar</taxon>
        <taxon>Rhizaria</taxon>
        <taxon>Cercozoa</taxon>
        <taxon>Chlorarachniophyceae</taxon>
        <taxon>Amorphochlora</taxon>
    </lineage>
</organism>
<accession>A0A6T6TW57</accession>
<evidence type="ECO:0008006" key="3">
    <source>
        <dbReference type="Google" id="ProtNLM"/>
    </source>
</evidence>
<name>A0A6T6TW57_9EUKA</name>
<evidence type="ECO:0000313" key="2">
    <source>
        <dbReference type="EMBL" id="CAD8444087.1"/>
    </source>
</evidence>
<reference evidence="1" key="1">
    <citation type="submission" date="2021-01" db="EMBL/GenBank/DDBJ databases">
        <authorList>
            <person name="Corre E."/>
            <person name="Pelletier E."/>
            <person name="Niang G."/>
            <person name="Scheremetjew M."/>
            <person name="Finn R."/>
            <person name="Kale V."/>
            <person name="Holt S."/>
            <person name="Cochrane G."/>
            <person name="Meng A."/>
            <person name="Brown T."/>
            <person name="Cohen L."/>
        </authorList>
    </citation>
    <scope>NUCLEOTIDE SEQUENCE</scope>
    <source>
        <strain evidence="1">CCMP2058</strain>
    </source>
</reference>
<sequence>MPPDNNGRQRLEVHLEAMLRNENRPNPKLNSSESLVWTQIRLAKDETAIDEVHEMILDGRLQSTRALSDLLRDADLIVGLDAYRSAGLHVEAQQCFIDLALMHETDEEAAEVLVHMAQIAEQDETPIYAQTLVNTLAECDENASRRLGNLFVEMRKTGFNKFA</sequence>
<evidence type="ECO:0000313" key="1">
    <source>
        <dbReference type="EMBL" id="CAD8444085.1"/>
    </source>
</evidence>
<gene>
    <name evidence="1" type="ORF">LAMO00422_LOCUS7534</name>
    <name evidence="2" type="ORF">LAMO00422_LOCUS7535</name>
</gene>
<dbReference type="AlphaFoldDB" id="A0A6T6TW57"/>
<dbReference type="EMBL" id="HBEM01010756">
    <property type="protein sequence ID" value="CAD8444087.1"/>
    <property type="molecule type" value="Transcribed_RNA"/>
</dbReference>
<dbReference type="EMBL" id="HBEM01010755">
    <property type="protein sequence ID" value="CAD8444085.1"/>
    <property type="molecule type" value="Transcribed_RNA"/>
</dbReference>
<proteinExistence type="predicted"/>
<protein>
    <recommendedName>
        <fullName evidence="3">Pentacotripeptide-repeat region of PRORP domain-containing protein</fullName>
    </recommendedName>
</protein>